<dbReference type="Proteomes" id="UP000311382">
    <property type="component" value="Unassembled WGS sequence"/>
</dbReference>
<evidence type="ECO:0000313" key="3">
    <source>
        <dbReference type="EMBL" id="TNY24519.1"/>
    </source>
</evidence>
<organism evidence="3 4">
    <name type="scientific">Rhodotorula diobovata</name>
    <dbReference type="NCBI Taxonomy" id="5288"/>
    <lineage>
        <taxon>Eukaryota</taxon>
        <taxon>Fungi</taxon>
        <taxon>Dikarya</taxon>
        <taxon>Basidiomycota</taxon>
        <taxon>Pucciniomycotina</taxon>
        <taxon>Microbotryomycetes</taxon>
        <taxon>Sporidiobolales</taxon>
        <taxon>Sporidiobolaceae</taxon>
        <taxon>Rhodotorula</taxon>
    </lineage>
</organism>
<name>A0A5C5G7L8_9BASI</name>
<feature type="chain" id="PRO_5023145977" evidence="1">
    <location>
        <begin position="20"/>
        <end position="326"/>
    </location>
</feature>
<gene>
    <name evidence="3" type="ORF">DMC30DRAFT_410271</name>
</gene>
<proteinExistence type="predicted"/>
<keyword evidence="1" id="KW-0732">Signal</keyword>
<evidence type="ECO:0000259" key="2">
    <source>
        <dbReference type="Pfam" id="PF21671"/>
    </source>
</evidence>
<comment type="caution">
    <text evidence="3">The sequence shown here is derived from an EMBL/GenBank/DDBJ whole genome shotgun (WGS) entry which is preliminary data.</text>
</comment>
<dbReference type="Pfam" id="PF21671">
    <property type="entry name" value="CPL1-like"/>
    <property type="match status" value="1"/>
</dbReference>
<dbReference type="AlphaFoldDB" id="A0A5C5G7L8"/>
<reference evidence="3 4" key="1">
    <citation type="submission" date="2019-03" db="EMBL/GenBank/DDBJ databases">
        <title>Rhodosporidium diobovatum UCD-FST 08-225 genome sequencing, assembly, and annotation.</title>
        <authorList>
            <person name="Fakankun I.U."/>
            <person name="Fristensky B."/>
            <person name="Levin D.B."/>
        </authorList>
    </citation>
    <scope>NUCLEOTIDE SEQUENCE [LARGE SCALE GENOMIC DNA]</scope>
    <source>
        <strain evidence="3 4">UCD-FST 08-225</strain>
    </source>
</reference>
<evidence type="ECO:0000256" key="1">
    <source>
        <dbReference type="SAM" id="SignalP"/>
    </source>
</evidence>
<dbReference type="PANTHER" id="PTHR35192:SF2">
    <property type="entry name" value="APPLE DOMAIN-CONTAINING PROTEIN"/>
    <property type="match status" value="1"/>
</dbReference>
<dbReference type="EMBL" id="SOZI01000002">
    <property type="protein sequence ID" value="TNY24519.1"/>
    <property type="molecule type" value="Genomic_DNA"/>
</dbReference>
<dbReference type="PANTHER" id="PTHR35192">
    <property type="entry name" value="PROTEIN, PUTATIVE-RELATED"/>
    <property type="match status" value="1"/>
</dbReference>
<dbReference type="InterPro" id="IPR038955">
    <property type="entry name" value="PriA/CPL1_fungi"/>
</dbReference>
<evidence type="ECO:0000313" key="4">
    <source>
        <dbReference type="Proteomes" id="UP000311382"/>
    </source>
</evidence>
<feature type="signal peptide" evidence="1">
    <location>
        <begin position="1"/>
        <end position="19"/>
    </location>
</feature>
<sequence length="326" mass="32843">MHATLALASLASFATVAFAQTIPGGYGRYPCSQVNEFGDIFADPNQCLSENLINPAGGADESLQLQGSNNDPVGAQCVEETETGAFFCGIAGAACDSDEQCDNGLCDLASNTCQGGFSQDCGGADSGCSGFLYCTNADGSVVNIPCGGVGAFCQDPFATSDDTSAEDAALIYNNFCVTGYCSNVDGNCANRFAEGEDCSADVLGCGVDGNGVQLDCITGTGGEQTCQVPSASPAAGRSRSRRSALHRRNLCPASHTACAVEGAKGFECVDISSNIEQCGACASQGGVDCTAIEGVAAVGCVAGTCEIWSCEDGFTYDAASGSCTSA</sequence>
<accession>A0A5C5G7L8</accession>
<protein>
    <submittedName>
        <fullName evidence="3">Antifreeze glycopeptide AFGP poly protein</fullName>
    </submittedName>
</protein>
<dbReference type="InterPro" id="IPR048661">
    <property type="entry name" value="CPL1-like"/>
</dbReference>
<dbReference type="OrthoDB" id="439917at2759"/>
<keyword evidence="4" id="KW-1185">Reference proteome</keyword>
<feature type="domain" description="Protein CPL1-like" evidence="2">
    <location>
        <begin position="266"/>
        <end position="323"/>
    </location>
</feature>